<dbReference type="PANTHER" id="PTHR30383">
    <property type="entry name" value="THIOESTERASE 1/PROTEASE 1/LYSOPHOSPHOLIPASE L1"/>
    <property type="match status" value="1"/>
</dbReference>
<dbReference type="SUPFAM" id="SSF52266">
    <property type="entry name" value="SGNH hydrolase"/>
    <property type="match status" value="1"/>
</dbReference>
<evidence type="ECO:0000313" key="2">
    <source>
        <dbReference type="EMBL" id="RXI95543.1"/>
    </source>
</evidence>
<dbReference type="EMBL" id="QOUX01000050">
    <property type="protein sequence ID" value="RXI95543.1"/>
    <property type="molecule type" value="Genomic_DNA"/>
</dbReference>
<dbReference type="InterPro" id="IPR036514">
    <property type="entry name" value="SGNH_hydro_sf"/>
</dbReference>
<accession>A0A4Q0VMN9</accession>
<dbReference type="InterPro" id="IPR051532">
    <property type="entry name" value="Ester_Hydrolysis_Enzymes"/>
</dbReference>
<comment type="caution">
    <text evidence="2">The sequence shown here is derived from an EMBL/GenBank/DDBJ whole genome shotgun (WGS) entry which is preliminary data.</text>
</comment>
<gene>
    <name evidence="2" type="ORF">DS745_24125</name>
</gene>
<keyword evidence="3" id="KW-1185">Reference proteome</keyword>
<dbReference type="RefSeq" id="WP_129080774.1">
    <property type="nucleotide sequence ID" value="NZ_QOUX01000050.1"/>
</dbReference>
<dbReference type="InterPro" id="IPR013830">
    <property type="entry name" value="SGNH_hydro"/>
</dbReference>
<evidence type="ECO:0000259" key="1">
    <source>
        <dbReference type="Pfam" id="PF13472"/>
    </source>
</evidence>
<dbReference type="Pfam" id="PF13472">
    <property type="entry name" value="Lipase_GDSL_2"/>
    <property type="match status" value="1"/>
</dbReference>
<feature type="domain" description="SGNH hydrolase-type esterase" evidence="1">
    <location>
        <begin position="65"/>
        <end position="252"/>
    </location>
</feature>
<sequence length="270" mass="30024">MKIRWVQFIGIFASLLCILWIVGLGMTFAQYFTKGVSEVTKPIEVIETTAEEAIETTKIGYHIVALGDSLTTGAGDLEGKGYVGNIVDQLAELTTEEIILHNFAVNGLTSDGLLKVLKQREVQEELAVADIIFMTIGGNDLFQGGQTLLQLNLEEIELIKEQYLGNLTGILTEIRNVNTEAPIYFSGLYHPFAHLPNVEITTSVILNWNYLTALELAKINRTVFVPMFDIFQFQLDTYLSEDRFHPSSLGYQQMANRIAGLLSLGGDDLE</sequence>
<organism evidence="2 3">
    <name type="scientific">Anaerobacillus alkaliphilus</name>
    <dbReference type="NCBI Taxonomy" id="1548597"/>
    <lineage>
        <taxon>Bacteria</taxon>
        <taxon>Bacillati</taxon>
        <taxon>Bacillota</taxon>
        <taxon>Bacilli</taxon>
        <taxon>Bacillales</taxon>
        <taxon>Bacillaceae</taxon>
        <taxon>Anaerobacillus</taxon>
    </lineage>
</organism>
<evidence type="ECO:0000313" key="3">
    <source>
        <dbReference type="Proteomes" id="UP000290649"/>
    </source>
</evidence>
<proteinExistence type="predicted"/>
<dbReference type="Proteomes" id="UP000290649">
    <property type="component" value="Unassembled WGS sequence"/>
</dbReference>
<dbReference type="OrthoDB" id="252349at2"/>
<dbReference type="GO" id="GO:0004622">
    <property type="term" value="F:phosphatidylcholine lysophospholipase activity"/>
    <property type="evidence" value="ECO:0007669"/>
    <property type="project" value="TreeGrafter"/>
</dbReference>
<name>A0A4Q0VMN9_9BACI</name>
<dbReference type="PANTHER" id="PTHR30383:SF27">
    <property type="entry name" value="SPORE GERMINATION LIPASE LIPC"/>
    <property type="match status" value="1"/>
</dbReference>
<dbReference type="Gene3D" id="3.40.50.1110">
    <property type="entry name" value="SGNH hydrolase"/>
    <property type="match status" value="1"/>
</dbReference>
<protein>
    <submittedName>
        <fullName evidence="2">GDSL family lipase</fullName>
    </submittedName>
</protein>
<reference evidence="2 3" key="1">
    <citation type="journal article" date="2019" name="Int. J. Syst. Evol. Microbiol.">
        <title>Anaerobacillus alkaliphilus sp. nov., a novel alkaliphilic and moderately halophilic bacterium.</title>
        <authorList>
            <person name="Borsodi A.K."/>
            <person name="Aszalos J.M."/>
            <person name="Bihari P."/>
            <person name="Nagy I."/>
            <person name="Schumann P."/>
            <person name="Sproer C."/>
            <person name="Kovacs A.L."/>
            <person name="Boka K."/>
            <person name="Dobosy P."/>
            <person name="Ovari M."/>
            <person name="Szili-Kovacs T."/>
            <person name="Toth E."/>
        </authorList>
    </citation>
    <scope>NUCLEOTIDE SEQUENCE [LARGE SCALE GENOMIC DNA]</scope>
    <source>
        <strain evidence="2 3">B16-10</strain>
    </source>
</reference>
<dbReference type="AlphaFoldDB" id="A0A4Q0VMN9"/>